<organism evidence="11 12">
    <name type="scientific">Pseudomonas viridiflava ICMP 13104</name>
    <dbReference type="NCBI Taxonomy" id="1198305"/>
    <lineage>
        <taxon>Bacteria</taxon>
        <taxon>Pseudomonadati</taxon>
        <taxon>Pseudomonadota</taxon>
        <taxon>Gammaproteobacteria</taxon>
        <taxon>Pseudomonadales</taxon>
        <taxon>Pseudomonadaceae</taxon>
        <taxon>Pseudomonas</taxon>
    </lineage>
</organism>
<dbReference type="Gene3D" id="2.20.200.10">
    <property type="entry name" value="Outer membrane efflux proteins (OEP)"/>
    <property type="match status" value="1"/>
</dbReference>
<dbReference type="GO" id="GO:0009279">
    <property type="term" value="C:cell outer membrane"/>
    <property type="evidence" value="ECO:0007669"/>
    <property type="project" value="UniProtKB-SubCell"/>
</dbReference>
<evidence type="ECO:0000313" key="11">
    <source>
        <dbReference type="EMBL" id="KTB55064.1"/>
    </source>
</evidence>
<feature type="chain" id="PRO_5006774320" evidence="9">
    <location>
        <begin position="22"/>
        <end position="468"/>
    </location>
</feature>
<keyword evidence="9" id="KW-0732">Signal</keyword>
<keyword evidence="8 9" id="KW-0449">Lipoprotein</keyword>
<dbReference type="Proteomes" id="UP000053048">
    <property type="component" value="Unassembled WGS sequence"/>
</dbReference>
<name>A0A0W0H2M9_PSEVI</name>
<protein>
    <submittedName>
        <fullName evidence="11">Transporter</fullName>
    </submittedName>
</protein>
<evidence type="ECO:0000256" key="9">
    <source>
        <dbReference type="RuleBase" id="RU362097"/>
    </source>
</evidence>
<dbReference type="PANTHER" id="PTHR30203">
    <property type="entry name" value="OUTER MEMBRANE CATION EFFLUX PROTEIN"/>
    <property type="match status" value="1"/>
</dbReference>
<keyword evidence="12" id="KW-1185">Reference proteome</keyword>
<feature type="region of interest" description="Disordered" evidence="10">
    <location>
        <begin position="104"/>
        <end position="127"/>
    </location>
</feature>
<evidence type="ECO:0000256" key="4">
    <source>
        <dbReference type="ARBA" id="ARBA00022692"/>
    </source>
</evidence>
<evidence type="ECO:0000256" key="7">
    <source>
        <dbReference type="ARBA" id="ARBA00023237"/>
    </source>
</evidence>
<dbReference type="EMBL" id="LKEJ01000193">
    <property type="protein sequence ID" value="KTB55064.1"/>
    <property type="molecule type" value="Genomic_DNA"/>
</dbReference>
<keyword evidence="4 9" id="KW-0812">Transmembrane</keyword>
<feature type="signal peptide" evidence="9">
    <location>
        <begin position="1"/>
        <end position="21"/>
    </location>
</feature>
<evidence type="ECO:0000256" key="2">
    <source>
        <dbReference type="ARBA" id="ARBA00007613"/>
    </source>
</evidence>
<evidence type="ECO:0000256" key="5">
    <source>
        <dbReference type="ARBA" id="ARBA00023136"/>
    </source>
</evidence>
<keyword evidence="5 9" id="KW-0472">Membrane</keyword>
<sequence>MRLFWPSLAVVALLAGCVNLAPDYKRPEAPVSGQWLPATAARPVASGGVPTDIEWQHFFTDQRLVRLQTLALTNNRDLRLAALNVEKAQAQYRIERAASLPSIDASGSATRTHSPASTSMTGRSSTSNEYSAQLGLSSYELDVFGRIKNLQDEALEDYLALTETRRSTQISLIAEVATGWLTLAADNQLLKLAQDTLTSQQQSYDLTQRSHALGGSSGLEVAQAQTTVESARGDVAQYRSQVLQDRNALRLLVGSDVPDALLPGAEMQTVAQLVQVPAELPSSLLQRRPDVLSAEHSLKSANIDIGAARAAFFPSITLTASAGSSSTSLSGLFKSGTGAWSFAPSISVPIFDGGSNRATLDSAKIENQIQIQTYQQTIQTAFKEVADALAVRSTLDERVAAQQAYTDASRKSYELADALYRGGSQSYLEALESQRSLYSAEQDLISLRLTEQSNRVTLYKVMGGGWNR</sequence>
<dbReference type="Gene3D" id="1.20.1600.10">
    <property type="entry name" value="Outer membrane efflux proteins (OEP)"/>
    <property type="match status" value="1"/>
</dbReference>
<evidence type="ECO:0000256" key="6">
    <source>
        <dbReference type="ARBA" id="ARBA00023139"/>
    </source>
</evidence>
<dbReference type="InterPro" id="IPR010131">
    <property type="entry name" value="MdtP/NodT-like"/>
</dbReference>
<dbReference type="GO" id="GO:0015562">
    <property type="term" value="F:efflux transmembrane transporter activity"/>
    <property type="evidence" value="ECO:0007669"/>
    <property type="project" value="InterPro"/>
</dbReference>
<dbReference type="AlphaFoldDB" id="A0A0W0H2M9"/>
<keyword evidence="7" id="KW-0998">Cell outer membrane</keyword>
<keyword evidence="3 9" id="KW-1134">Transmembrane beta strand</keyword>
<proteinExistence type="inferred from homology"/>
<dbReference type="NCBIfam" id="TIGR01845">
    <property type="entry name" value="outer_NodT"/>
    <property type="match status" value="1"/>
</dbReference>
<reference evidence="11 12" key="1">
    <citation type="submission" date="2015-09" db="EMBL/GenBank/DDBJ databases">
        <title>Genome sequence of ICMP 13104.</title>
        <authorList>
            <person name="Visnovsky S."/>
            <person name="Lu A."/>
            <person name="Panda P."/>
            <person name="Pitman A."/>
        </authorList>
    </citation>
    <scope>NUCLEOTIDE SEQUENCE [LARGE SCALE GENOMIC DNA]</scope>
    <source>
        <strain evidence="11 12">ICMP 13104</strain>
    </source>
</reference>
<comment type="caution">
    <text evidence="11">The sequence shown here is derived from an EMBL/GenBank/DDBJ whole genome shotgun (WGS) entry which is preliminary data.</text>
</comment>
<keyword evidence="6 9" id="KW-0564">Palmitate</keyword>
<evidence type="ECO:0000256" key="10">
    <source>
        <dbReference type="SAM" id="MobiDB-lite"/>
    </source>
</evidence>
<evidence type="ECO:0000313" key="12">
    <source>
        <dbReference type="Proteomes" id="UP000053048"/>
    </source>
</evidence>
<dbReference type="SUPFAM" id="SSF56954">
    <property type="entry name" value="Outer membrane efflux proteins (OEP)"/>
    <property type="match status" value="1"/>
</dbReference>
<accession>A0A0W0H2M9</accession>
<dbReference type="PANTHER" id="PTHR30203:SF32">
    <property type="entry name" value="CATION EFFLUX SYSTEM PROTEIN CUSC"/>
    <property type="match status" value="1"/>
</dbReference>
<comment type="similarity">
    <text evidence="2 9">Belongs to the outer membrane factor (OMF) (TC 1.B.17) family.</text>
</comment>
<dbReference type="InterPro" id="IPR003423">
    <property type="entry name" value="OMP_efflux"/>
</dbReference>
<evidence type="ECO:0000256" key="1">
    <source>
        <dbReference type="ARBA" id="ARBA00004459"/>
    </source>
</evidence>
<evidence type="ECO:0000256" key="8">
    <source>
        <dbReference type="ARBA" id="ARBA00023288"/>
    </source>
</evidence>
<comment type="subcellular location">
    <subcellularLocation>
        <location evidence="1 9">Cell outer membrane</location>
        <topology evidence="1 9">Lipid-anchor</topology>
    </subcellularLocation>
</comment>
<dbReference type="PROSITE" id="PS51257">
    <property type="entry name" value="PROKAR_LIPOPROTEIN"/>
    <property type="match status" value="1"/>
</dbReference>
<gene>
    <name evidence="11" type="ORF">AO067_20855</name>
</gene>
<dbReference type="Pfam" id="PF02321">
    <property type="entry name" value="OEP"/>
    <property type="match status" value="2"/>
</dbReference>
<evidence type="ECO:0000256" key="3">
    <source>
        <dbReference type="ARBA" id="ARBA00022452"/>
    </source>
</evidence>
<feature type="compositionally biased region" description="Polar residues" evidence="10">
    <location>
        <begin position="105"/>
        <end position="127"/>
    </location>
</feature>